<dbReference type="InterPro" id="IPR006699">
    <property type="entry name" value="GlpP"/>
</dbReference>
<dbReference type="GO" id="GO:0006071">
    <property type="term" value="P:glycerol metabolic process"/>
    <property type="evidence" value="ECO:0007669"/>
    <property type="project" value="InterPro"/>
</dbReference>
<dbReference type="Pfam" id="PF04309">
    <property type="entry name" value="G3P_antiterm"/>
    <property type="match status" value="1"/>
</dbReference>
<evidence type="ECO:0000313" key="1">
    <source>
        <dbReference type="EMBL" id="RDI47365.1"/>
    </source>
</evidence>
<evidence type="ECO:0000313" key="2">
    <source>
        <dbReference type="Proteomes" id="UP000255326"/>
    </source>
</evidence>
<organism evidence="1 2">
    <name type="scientific">Falsibacillus pallidus</name>
    <dbReference type="NCBI Taxonomy" id="493781"/>
    <lineage>
        <taxon>Bacteria</taxon>
        <taxon>Bacillati</taxon>
        <taxon>Bacillota</taxon>
        <taxon>Bacilli</taxon>
        <taxon>Bacillales</taxon>
        <taxon>Bacillaceae</taxon>
        <taxon>Falsibacillus</taxon>
    </lineage>
</organism>
<dbReference type="GO" id="GO:0001072">
    <property type="term" value="F:transcription antitermination factor activity, RNA binding"/>
    <property type="evidence" value="ECO:0007669"/>
    <property type="project" value="TreeGrafter"/>
</dbReference>
<dbReference type="Gene3D" id="3.20.20.70">
    <property type="entry name" value="Aldolase class I"/>
    <property type="match status" value="1"/>
</dbReference>
<dbReference type="PANTHER" id="PTHR35787:SF1">
    <property type="entry name" value="GLYCEROL UPTAKE OPERON ANTITERMINATOR REGULATORY PROTEIN"/>
    <property type="match status" value="1"/>
</dbReference>
<accession>A0A370GUJ3</accession>
<keyword evidence="2" id="KW-1185">Reference proteome</keyword>
<reference evidence="1 2" key="1">
    <citation type="submission" date="2018-07" db="EMBL/GenBank/DDBJ databases">
        <title>Genomic Encyclopedia of Type Strains, Phase IV (KMG-IV): sequencing the most valuable type-strain genomes for metagenomic binning, comparative biology and taxonomic classification.</title>
        <authorList>
            <person name="Goeker M."/>
        </authorList>
    </citation>
    <scope>NUCLEOTIDE SEQUENCE [LARGE SCALE GENOMIC DNA]</scope>
    <source>
        <strain evidence="1 2">DSM 25281</strain>
    </source>
</reference>
<sequence>MRKKLIFFTGWQAKCKNIHMTTHKKYLQKVRMHEKMHPYFYCIQLMKKLIFRTDVCMMRCRKFNNVRVIDMSFHGQKIIPAIRSMKDFEKMIDSPYTYGVFLDLHVGMLKSVYSHAKKHNKKMFCHVDLIHGLSSDEAAAEYICQELKPYGLISTKGSVITKARQKGVYATQRAFILDTHALERSIKLIAKTDPDYVEVLPGVIPKVIKEIHERTGKPIFAGGLIDHVDEVEQAIAAGASAVTTSNRLLWDKFSGT</sequence>
<gene>
    <name evidence="1" type="ORF">DFR59_10119</name>
</gene>
<dbReference type="EMBL" id="QQAY01000001">
    <property type="protein sequence ID" value="RDI47365.1"/>
    <property type="molecule type" value="Genomic_DNA"/>
</dbReference>
<dbReference type="GO" id="GO:0045893">
    <property type="term" value="P:positive regulation of DNA-templated transcription"/>
    <property type="evidence" value="ECO:0007669"/>
    <property type="project" value="TreeGrafter"/>
</dbReference>
<dbReference type="SUPFAM" id="SSF110391">
    <property type="entry name" value="GlpP-like"/>
    <property type="match status" value="1"/>
</dbReference>
<dbReference type="PANTHER" id="PTHR35787">
    <property type="entry name" value="GLYCEROL UPTAKE OPERON ANTITERMINATOR REGULATORY PROTEIN"/>
    <property type="match status" value="1"/>
</dbReference>
<comment type="caution">
    <text evidence="1">The sequence shown here is derived from an EMBL/GenBank/DDBJ whole genome shotgun (WGS) entry which is preliminary data.</text>
</comment>
<protein>
    <submittedName>
        <fullName evidence="1">Glycerol uptake operon antiterminator</fullName>
    </submittedName>
</protein>
<name>A0A370GUJ3_9BACI</name>
<dbReference type="AlphaFoldDB" id="A0A370GUJ3"/>
<dbReference type="InterPro" id="IPR013785">
    <property type="entry name" value="Aldolase_TIM"/>
</dbReference>
<dbReference type="Proteomes" id="UP000255326">
    <property type="component" value="Unassembled WGS sequence"/>
</dbReference>
<proteinExistence type="predicted"/>